<dbReference type="AlphaFoldDB" id="A0AAX0B370"/>
<dbReference type="InterPro" id="IPR043129">
    <property type="entry name" value="ATPase_NBD"/>
</dbReference>
<dbReference type="Proteomes" id="UP001193748">
    <property type="component" value="Unassembled WGS sequence"/>
</dbReference>
<dbReference type="CDD" id="cd10227">
    <property type="entry name" value="ASKHA_NBD_ParM-like"/>
    <property type="match status" value="1"/>
</dbReference>
<gene>
    <name evidence="2" type="ORF">B0H41_002577</name>
</gene>
<accession>A0AAX0B370</accession>
<proteinExistence type="predicted"/>
<dbReference type="SUPFAM" id="SSF53067">
    <property type="entry name" value="Actin-like ATPase domain"/>
    <property type="match status" value="2"/>
</dbReference>
<sequence length="316" mass="35899">MMENRVENKVEVKMNNVSAESKDSNIKTIIIDLGNTNTKVTDGVREEVYPSTYSKETEKFKEKLKYVCINDEYTYFQKGDYSLTYNKVKKDFTSSIAYAIAKITEDIDALNVNLVLLLPIDQMKNQGELIEALQGKELEYTARINKTMEKLVAINRVVVCPEGMSSWWTCTQEEKNNFVMLVDIGGRTTNIIGMKAGETSVLDTFDIGMLNLFERLRNKSGKNYPLADIEHHIENGDITLLKKNKAEFLMEIIDQMNVKRYFLDNFDSVIFTGGGSAFLGEIIKTKLPQNCRLHENPLKSNMLGAMLLGKQILGLK</sequence>
<evidence type="ECO:0000313" key="3">
    <source>
        <dbReference type="Proteomes" id="UP001193748"/>
    </source>
</evidence>
<feature type="domain" description="Actin-like protein N-terminal" evidence="1">
    <location>
        <begin position="31"/>
        <end position="164"/>
    </location>
</feature>
<name>A0AAX0B370_CLOBE</name>
<protein>
    <submittedName>
        <fullName evidence="2">Plasmid segregation protein ParM</fullName>
    </submittedName>
</protein>
<evidence type="ECO:0000313" key="2">
    <source>
        <dbReference type="EMBL" id="NRT88898.1"/>
    </source>
</evidence>
<reference evidence="2" key="2">
    <citation type="journal article" date="2022" name="Nat. Biotechnol.">
        <title>Carbon-negative production of acetone and isopropanol by gas fermentation at industrial pilot scale.</title>
        <authorList>
            <person name="Liew F.E."/>
            <person name="Nogle R."/>
            <person name="Abdalla T."/>
            <person name="Rasor B.J."/>
            <person name="Canter C."/>
            <person name="Jensen R.O."/>
            <person name="Wang L."/>
            <person name="Strutz J."/>
            <person name="Chirania P."/>
            <person name="De Tissera S."/>
            <person name="Mueller A.P."/>
            <person name="Ruan Z."/>
            <person name="Gao A."/>
            <person name="Tran L."/>
            <person name="Engle N.L."/>
            <person name="Bromley J.C."/>
            <person name="Daniell J."/>
            <person name="Conrado R."/>
            <person name="Tschaplinski T.J."/>
            <person name="Giannone R.J."/>
            <person name="Hettich R.L."/>
            <person name="Karim A.S."/>
            <person name="Simpson S.D."/>
            <person name="Brown S.D."/>
            <person name="Leang C."/>
            <person name="Jewett M.C."/>
            <person name="Kopke M."/>
        </authorList>
    </citation>
    <scope>NUCLEOTIDE SEQUENCE</scope>
    <source>
        <strain evidence="2">DJ080</strain>
    </source>
</reference>
<dbReference type="RefSeq" id="WP_173711024.1">
    <property type="nucleotide sequence ID" value="NZ_JABSWW010000001.1"/>
</dbReference>
<dbReference type="Gene3D" id="3.30.420.40">
    <property type="match status" value="2"/>
</dbReference>
<dbReference type="EMBL" id="JABSWW010000001">
    <property type="protein sequence ID" value="NRT88898.1"/>
    <property type="molecule type" value="Genomic_DNA"/>
</dbReference>
<dbReference type="Pfam" id="PF17989">
    <property type="entry name" value="ALP_N"/>
    <property type="match status" value="1"/>
</dbReference>
<dbReference type="InterPro" id="IPR040607">
    <property type="entry name" value="ALP_N"/>
</dbReference>
<evidence type="ECO:0000259" key="1">
    <source>
        <dbReference type="Pfam" id="PF17989"/>
    </source>
</evidence>
<comment type="caution">
    <text evidence="2">The sequence shown here is derived from an EMBL/GenBank/DDBJ whole genome shotgun (WGS) entry which is preliminary data.</text>
</comment>
<organism evidence="2 3">
    <name type="scientific">Clostridium beijerinckii</name>
    <name type="common">Clostridium MP</name>
    <dbReference type="NCBI Taxonomy" id="1520"/>
    <lineage>
        <taxon>Bacteria</taxon>
        <taxon>Bacillati</taxon>
        <taxon>Bacillota</taxon>
        <taxon>Clostridia</taxon>
        <taxon>Eubacteriales</taxon>
        <taxon>Clostridiaceae</taxon>
        <taxon>Clostridium</taxon>
    </lineage>
</organism>
<reference evidence="2" key="1">
    <citation type="submission" date="2020-05" db="EMBL/GenBank/DDBJ databases">
        <authorList>
            <person name="Brown S."/>
            <person name="Huntemann M."/>
            <person name="Clum A."/>
            <person name="Spunde A."/>
            <person name="Palaniappan K."/>
            <person name="Ritter S."/>
            <person name="Mikhailova N."/>
            <person name="Chen I.-M."/>
            <person name="Stamatis D."/>
            <person name="Reddy T."/>
            <person name="O'Malley R."/>
            <person name="Daum C."/>
            <person name="Shapiro N."/>
            <person name="Ivanova N."/>
            <person name="Kyrpides N."/>
            <person name="Woyke T."/>
        </authorList>
    </citation>
    <scope>NUCLEOTIDE SEQUENCE</scope>
    <source>
        <strain evidence="2">DJ080</strain>
    </source>
</reference>